<evidence type="ECO:0000256" key="2">
    <source>
        <dbReference type="ARBA" id="ARBA00022857"/>
    </source>
</evidence>
<dbReference type="InterPro" id="IPR022675">
    <property type="entry name" value="G6P_DH_C"/>
</dbReference>
<protein>
    <recommendedName>
        <fullName evidence="5">Glucose-6-phosphate dehydrogenase C-terminal domain-containing protein</fullName>
    </recommendedName>
</protein>
<dbReference type="SUPFAM" id="SSF55347">
    <property type="entry name" value="Glyceraldehyde-3-phosphate dehydrogenase-like, C-terminal domain"/>
    <property type="match status" value="1"/>
</dbReference>
<sequence length="176" mass="20144">MLQILCMIAMSPPSDLSADSIRDEKVKVLKSLRRIDRSNVREKTVRGQYTAGFAQGKKVPGYLEEEGANKSSNTETFVAIRVDIDNWRWAGVPFYLRTGKRLPTKCSEVVVYFKTPELNLFKESWQDLPQNKLTIRLQPDEGVDIQVLNKVPGLDHKHNLQITKIKRSGSELFRNL</sequence>
<dbReference type="AlphaFoldDB" id="A0A8S0FSH2"/>
<dbReference type="Pfam" id="PF02781">
    <property type="entry name" value="G6PD_C"/>
    <property type="match status" value="1"/>
</dbReference>
<dbReference type="GO" id="GO:0006006">
    <property type="term" value="P:glucose metabolic process"/>
    <property type="evidence" value="ECO:0007669"/>
    <property type="project" value="InterPro"/>
</dbReference>
<reference evidence="6 7" key="1">
    <citation type="submission" date="2020-01" db="EMBL/GenBank/DDBJ databases">
        <title>Dynamics of blaIMP-6 dissemination in carbapenem resistant Enterobacteriacea isolated from regional surveillance in Osaka, Japan.</title>
        <authorList>
            <person name="Abe R."/>
            <person name="Akeda Y."/>
            <person name="Sugawara Y."/>
            <person name="Yamamoto N."/>
            <person name="Tomono K."/>
            <person name="Takeuchi D."/>
            <person name="Kawahara R."/>
            <person name="Hamada S."/>
        </authorList>
    </citation>
    <scope>NUCLEOTIDE SEQUENCE [LARGE SCALE GENOMIC DNA]</scope>
    <source>
        <strain evidence="6 7">E300</strain>
    </source>
</reference>
<dbReference type="PANTHER" id="PTHR23429:SF0">
    <property type="entry name" value="GLUCOSE-6-PHOSPHATE 1-DEHYDROGENASE"/>
    <property type="match status" value="1"/>
</dbReference>
<dbReference type="PANTHER" id="PTHR23429">
    <property type="entry name" value="GLUCOSE-6-PHOSPHATE 1-DEHYDROGENASE G6PD"/>
    <property type="match status" value="1"/>
</dbReference>
<evidence type="ECO:0000256" key="3">
    <source>
        <dbReference type="ARBA" id="ARBA00023002"/>
    </source>
</evidence>
<organism evidence="6 7">
    <name type="scientific">Escherichia coli</name>
    <dbReference type="NCBI Taxonomy" id="562"/>
    <lineage>
        <taxon>Bacteria</taxon>
        <taxon>Pseudomonadati</taxon>
        <taxon>Pseudomonadota</taxon>
        <taxon>Gammaproteobacteria</taxon>
        <taxon>Enterobacterales</taxon>
        <taxon>Enterobacteriaceae</taxon>
        <taxon>Escherichia</taxon>
    </lineage>
</organism>
<comment type="pathway">
    <text evidence="1">Carbohydrate degradation.</text>
</comment>
<evidence type="ECO:0000256" key="1">
    <source>
        <dbReference type="ARBA" id="ARBA00004921"/>
    </source>
</evidence>
<dbReference type="GO" id="GO:0005829">
    <property type="term" value="C:cytosol"/>
    <property type="evidence" value="ECO:0007669"/>
    <property type="project" value="TreeGrafter"/>
</dbReference>
<dbReference type="GO" id="GO:0009051">
    <property type="term" value="P:pentose-phosphate shunt, oxidative branch"/>
    <property type="evidence" value="ECO:0007669"/>
    <property type="project" value="TreeGrafter"/>
</dbReference>
<keyword evidence="3" id="KW-0560">Oxidoreductase</keyword>
<proteinExistence type="predicted"/>
<keyword evidence="4" id="KW-0119">Carbohydrate metabolism</keyword>
<evidence type="ECO:0000259" key="5">
    <source>
        <dbReference type="Pfam" id="PF02781"/>
    </source>
</evidence>
<gene>
    <name evidence="6" type="ORF">EIMP300_47160</name>
</gene>
<dbReference type="GO" id="GO:0050661">
    <property type="term" value="F:NADP binding"/>
    <property type="evidence" value="ECO:0007669"/>
    <property type="project" value="InterPro"/>
</dbReference>
<name>A0A8S0FSH2_ECOLX</name>
<keyword evidence="2" id="KW-0521">NADP</keyword>
<accession>A0A8S0FSH2</accession>
<dbReference type="GO" id="GO:0004345">
    <property type="term" value="F:glucose-6-phosphate dehydrogenase activity"/>
    <property type="evidence" value="ECO:0007669"/>
    <property type="project" value="InterPro"/>
</dbReference>
<evidence type="ECO:0000313" key="6">
    <source>
        <dbReference type="EMBL" id="BBU83316.1"/>
    </source>
</evidence>
<feature type="domain" description="Glucose-6-phosphate dehydrogenase C-terminal" evidence="5">
    <location>
        <begin position="1"/>
        <end position="164"/>
    </location>
</feature>
<dbReference type="InterPro" id="IPR001282">
    <property type="entry name" value="G6P_DH"/>
</dbReference>
<dbReference type="Gene3D" id="3.30.360.10">
    <property type="entry name" value="Dihydrodipicolinate Reductase, domain 2"/>
    <property type="match status" value="1"/>
</dbReference>
<evidence type="ECO:0000313" key="7">
    <source>
        <dbReference type="Proteomes" id="UP000467488"/>
    </source>
</evidence>
<dbReference type="Proteomes" id="UP000467488">
    <property type="component" value="Chromosome"/>
</dbReference>
<dbReference type="EMBL" id="AP022360">
    <property type="protein sequence ID" value="BBU83316.1"/>
    <property type="molecule type" value="Genomic_DNA"/>
</dbReference>
<evidence type="ECO:0000256" key="4">
    <source>
        <dbReference type="ARBA" id="ARBA00023277"/>
    </source>
</evidence>